<evidence type="ECO:0000256" key="3">
    <source>
        <dbReference type="ARBA" id="ARBA00022737"/>
    </source>
</evidence>
<evidence type="ECO:0000256" key="8">
    <source>
        <dbReference type="ARBA" id="ARBA00023163"/>
    </source>
</evidence>
<protein>
    <recommendedName>
        <fullName evidence="11">C2H2-type domain-containing protein</fullName>
    </recommendedName>
</protein>
<dbReference type="FunFam" id="3.30.160.60:FF:001573">
    <property type="entry name" value="Zinc finger protein 407"/>
    <property type="match status" value="1"/>
</dbReference>
<evidence type="ECO:0000256" key="6">
    <source>
        <dbReference type="ARBA" id="ARBA00023015"/>
    </source>
</evidence>
<dbReference type="Proteomes" id="UP001566132">
    <property type="component" value="Unassembled WGS sequence"/>
</dbReference>
<keyword evidence="3" id="KW-0677">Repeat</keyword>
<organism evidence="12 13">
    <name type="scientific">Hypothenemus hampei</name>
    <name type="common">Coffee berry borer</name>
    <dbReference type="NCBI Taxonomy" id="57062"/>
    <lineage>
        <taxon>Eukaryota</taxon>
        <taxon>Metazoa</taxon>
        <taxon>Ecdysozoa</taxon>
        <taxon>Arthropoda</taxon>
        <taxon>Hexapoda</taxon>
        <taxon>Insecta</taxon>
        <taxon>Pterygota</taxon>
        <taxon>Neoptera</taxon>
        <taxon>Endopterygota</taxon>
        <taxon>Coleoptera</taxon>
        <taxon>Polyphaga</taxon>
        <taxon>Cucujiformia</taxon>
        <taxon>Curculionidae</taxon>
        <taxon>Scolytinae</taxon>
        <taxon>Hypothenemus</taxon>
    </lineage>
</organism>
<feature type="domain" description="C2H2-type" evidence="11">
    <location>
        <begin position="106"/>
        <end position="134"/>
    </location>
</feature>
<proteinExistence type="predicted"/>
<dbReference type="Pfam" id="PF00096">
    <property type="entry name" value="zf-C2H2"/>
    <property type="match status" value="5"/>
</dbReference>
<comment type="subcellular location">
    <subcellularLocation>
        <location evidence="1">Nucleus</location>
    </subcellularLocation>
</comment>
<dbReference type="GO" id="GO:0003677">
    <property type="term" value="F:DNA binding"/>
    <property type="evidence" value="ECO:0007669"/>
    <property type="project" value="UniProtKB-KW"/>
</dbReference>
<accession>A0ABD1EDV0</accession>
<dbReference type="PANTHER" id="PTHR24394:SF29">
    <property type="entry name" value="MYONEURIN"/>
    <property type="match status" value="1"/>
</dbReference>
<name>A0ABD1EDV0_HYPHA</name>
<dbReference type="PROSITE" id="PS00028">
    <property type="entry name" value="ZINC_FINGER_C2H2_1"/>
    <property type="match status" value="7"/>
</dbReference>
<dbReference type="SMART" id="SM00355">
    <property type="entry name" value="ZnF_C2H2"/>
    <property type="match status" value="8"/>
</dbReference>
<dbReference type="GO" id="GO:0010468">
    <property type="term" value="P:regulation of gene expression"/>
    <property type="evidence" value="ECO:0007669"/>
    <property type="project" value="UniProtKB-ARBA"/>
</dbReference>
<evidence type="ECO:0000313" key="12">
    <source>
        <dbReference type="EMBL" id="KAL1491321.1"/>
    </source>
</evidence>
<evidence type="ECO:0000256" key="5">
    <source>
        <dbReference type="ARBA" id="ARBA00022833"/>
    </source>
</evidence>
<dbReference type="FunFam" id="3.30.160.60:FF:000902">
    <property type="entry name" value="Zinc finger protein 445"/>
    <property type="match status" value="1"/>
</dbReference>
<keyword evidence="9" id="KW-0539">Nucleus</keyword>
<evidence type="ECO:0000256" key="10">
    <source>
        <dbReference type="PROSITE-ProRule" id="PRU00042"/>
    </source>
</evidence>
<comment type="caution">
    <text evidence="12">The sequence shown here is derived from an EMBL/GenBank/DDBJ whole genome shotgun (WGS) entry which is preliminary data.</text>
</comment>
<gene>
    <name evidence="12" type="ORF">ABEB36_011934</name>
</gene>
<dbReference type="AlphaFoldDB" id="A0ABD1EDV0"/>
<dbReference type="FunFam" id="3.30.160.60:FF:000446">
    <property type="entry name" value="Zinc finger protein"/>
    <property type="match status" value="1"/>
</dbReference>
<keyword evidence="6" id="KW-0805">Transcription regulation</keyword>
<evidence type="ECO:0000259" key="11">
    <source>
        <dbReference type="PROSITE" id="PS50157"/>
    </source>
</evidence>
<keyword evidence="7" id="KW-0238">DNA-binding</keyword>
<dbReference type="GO" id="GO:0008270">
    <property type="term" value="F:zinc ion binding"/>
    <property type="evidence" value="ECO:0007669"/>
    <property type="project" value="UniProtKB-KW"/>
</dbReference>
<dbReference type="PANTHER" id="PTHR24394">
    <property type="entry name" value="ZINC FINGER PROTEIN"/>
    <property type="match status" value="1"/>
</dbReference>
<dbReference type="FunFam" id="3.30.160.60:FF:003317">
    <property type="entry name" value="Zinc finger protein 322"/>
    <property type="match status" value="1"/>
</dbReference>
<keyword evidence="2" id="KW-0479">Metal-binding</keyword>
<feature type="domain" description="C2H2-type" evidence="11">
    <location>
        <begin position="200"/>
        <end position="227"/>
    </location>
</feature>
<evidence type="ECO:0000256" key="4">
    <source>
        <dbReference type="ARBA" id="ARBA00022771"/>
    </source>
</evidence>
<keyword evidence="5" id="KW-0862">Zinc</keyword>
<dbReference type="EMBL" id="JBDJPC010000009">
    <property type="protein sequence ID" value="KAL1491321.1"/>
    <property type="molecule type" value="Genomic_DNA"/>
</dbReference>
<keyword evidence="4 10" id="KW-0863">Zinc-finger</keyword>
<evidence type="ECO:0000256" key="2">
    <source>
        <dbReference type="ARBA" id="ARBA00022723"/>
    </source>
</evidence>
<evidence type="ECO:0000256" key="9">
    <source>
        <dbReference type="ARBA" id="ARBA00023242"/>
    </source>
</evidence>
<dbReference type="InterPro" id="IPR036236">
    <property type="entry name" value="Znf_C2H2_sf"/>
</dbReference>
<dbReference type="FunFam" id="3.30.160.60:FF:001671">
    <property type="entry name" value="Zinc finger protein 94"/>
    <property type="match status" value="1"/>
</dbReference>
<keyword evidence="8" id="KW-0804">Transcription</keyword>
<dbReference type="InterPro" id="IPR013087">
    <property type="entry name" value="Znf_C2H2_type"/>
</dbReference>
<feature type="domain" description="C2H2-type" evidence="11">
    <location>
        <begin position="256"/>
        <end position="283"/>
    </location>
</feature>
<dbReference type="SUPFAM" id="SSF57667">
    <property type="entry name" value="beta-beta-alpha zinc fingers"/>
    <property type="match status" value="4"/>
</dbReference>
<feature type="domain" description="C2H2-type" evidence="11">
    <location>
        <begin position="228"/>
        <end position="255"/>
    </location>
</feature>
<evidence type="ECO:0000256" key="1">
    <source>
        <dbReference type="ARBA" id="ARBA00004123"/>
    </source>
</evidence>
<evidence type="ECO:0000313" key="13">
    <source>
        <dbReference type="Proteomes" id="UP001566132"/>
    </source>
</evidence>
<dbReference type="PROSITE" id="PS50157">
    <property type="entry name" value="ZINC_FINGER_C2H2_2"/>
    <property type="match status" value="6"/>
</dbReference>
<keyword evidence="13" id="KW-1185">Reference proteome</keyword>
<feature type="domain" description="C2H2-type" evidence="11">
    <location>
        <begin position="284"/>
        <end position="311"/>
    </location>
</feature>
<dbReference type="GO" id="GO:0005634">
    <property type="term" value="C:nucleus"/>
    <property type="evidence" value="ECO:0007669"/>
    <property type="project" value="UniProtKB-SubCell"/>
</dbReference>
<dbReference type="Gene3D" id="3.30.160.60">
    <property type="entry name" value="Classic Zinc Finger"/>
    <property type="match status" value="6"/>
</dbReference>
<sequence>MLISCPLCSQPHFQGADSLRTALIHVANAPLTCPVCQETLKGLDKLTIHLFGHLNHQSVECSTSSALSVKEEIDKSINKIVSSPEQPPSDPIGNLMVQNEETPQIIACDICSFTFTDRNILEMHQKLLHQTSPDEKTGKYSYHCHLCSKRFRMRGSLMVHLRVAHYGFNNNLNNEQTTSTKELLKTDATSKAKQQECRQWNCDVCAKTFTTKYFLKKHKRLHTGEMPYSCSICNKSFTFQQSYHKHMLYHSSEKPYVCTECGRAFKEHSTLQNHERIHSGERPFGCEICGKRFRQRVSYLVHMRIHTGVMPYKCTACNKSFRYKVSQRSHKCPMSPPGFVVRVADNDSGNERITPDNKCIMTVDYDTGNINLIPERVVTTEQEVDDGRIKDLYSMVLSPMILPEVEGLCLNNSPPMNDKSLLIEDNHMEIIKEKCLEELFQ</sequence>
<evidence type="ECO:0000256" key="7">
    <source>
        <dbReference type="ARBA" id="ARBA00023125"/>
    </source>
</evidence>
<reference evidence="12 13" key="1">
    <citation type="submission" date="2024-05" db="EMBL/GenBank/DDBJ databases">
        <title>Genetic variation in Jamaican populations of the coffee berry borer (Hypothenemus hampei).</title>
        <authorList>
            <person name="Errbii M."/>
            <person name="Myrie A."/>
        </authorList>
    </citation>
    <scope>NUCLEOTIDE SEQUENCE [LARGE SCALE GENOMIC DNA]</scope>
    <source>
        <strain evidence="12">JA-Hopewell-2020-01-JO</strain>
        <tissue evidence="12">Whole body</tissue>
    </source>
</reference>
<feature type="domain" description="C2H2-type" evidence="11">
    <location>
        <begin position="142"/>
        <end position="170"/>
    </location>
</feature>